<gene>
    <name evidence="1" type="ORF">JK636_12635</name>
</gene>
<dbReference type="RefSeq" id="WP_202749359.1">
    <property type="nucleotide sequence ID" value="NZ_JAESWC010000007.1"/>
</dbReference>
<keyword evidence="2" id="KW-1185">Reference proteome</keyword>
<protein>
    <submittedName>
        <fullName evidence="1">Uncharacterized protein</fullName>
    </submittedName>
</protein>
<dbReference type="EMBL" id="JAESWC010000007">
    <property type="protein sequence ID" value="MBL4936605.1"/>
    <property type="molecule type" value="Genomic_DNA"/>
</dbReference>
<sequence length="106" mass="12561">MFNIQDILSGEFSKYPEEDQEYMRKYTEKLRESIKEALAKDMADKILKDVNKDNETFMNVLTEILDNGFKGFNKMSTRTLLNMYLEKKSEEDFINLLEGIDMKENI</sequence>
<evidence type="ECO:0000313" key="1">
    <source>
        <dbReference type="EMBL" id="MBL4936605.1"/>
    </source>
</evidence>
<name>A0ABS1TB85_9CLOT</name>
<accession>A0ABS1TB85</accession>
<proteinExistence type="predicted"/>
<dbReference type="Proteomes" id="UP000632377">
    <property type="component" value="Unassembled WGS sequence"/>
</dbReference>
<comment type="caution">
    <text evidence="1">The sequence shown here is derived from an EMBL/GenBank/DDBJ whole genome shotgun (WGS) entry which is preliminary data.</text>
</comment>
<reference evidence="1 2" key="1">
    <citation type="submission" date="2021-01" db="EMBL/GenBank/DDBJ databases">
        <title>Genome public.</title>
        <authorList>
            <person name="Liu C."/>
            <person name="Sun Q."/>
        </authorList>
    </citation>
    <scope>NUCLEOTIDE SEQUENCE [LARGE SCALE GENOMIC DNA]</scope>
    <source>
        <strain evidence="1 2">YIM B02515</strain>
    </source>
</reference>
<organism evidence="1 2">
    <name type="scientific">Clostridium rhizosphaerae</name>
    <dbReference type="NCBI Taxonomy" id="2803861"/>
    <lineage>
        <taxon>Bacteria</taxon>
        <taxon>Bacillati</taxon>
        <taxon>Bacillota</taxon>
        <taxon>Clostridia</taxon>
        <taxon>Eubacteriales</taxon>
        <taxon>Clostridiaceae</taxon>
        <taxon>Clostridium</taxon>
    </lineage>
</organism>
<evidence type="ECO:0000313" key="2">
    <source>
        <dbReference type="Proteomes" id="UP000632377"/>
    </source>
</evidence>